<evidence type="ECO:0000256" key="1">
    <source>
        <dbReference type="SAM" id="MobiDB-lite"/>
    </source>
</evidence>
<name>A0A427YC31_9TREE</name>
<dbReference type="OrthoDB" id="1259151at2759"/>
<dbReference type="GeneID" id="39585615"/>
<dbReference type="EMBL" id="RSCE01000001">
    <property type="protein sequence ID" value="RSH88527.1"/>
    <property type="molecule type" value="Genomic_DNA"/>
</dbReference>
<keyword evidence="3" id="KW-1185">Reference proteome</keyword>
<dbReference type="AlphaFoldDB" id="A0A427YC31"/>
<proteinExistence type="predicted"/>
<dbReference type="RefSeq" id="XP_028480735.1">
    <property type="nucleotide sequence ID" value="XM_028616878.1"/>
</dbReference>
<evidence type="ECO:0000313" key="2">
    <source>
        <dbReference type="EMBL" id="RSH88527.1"/>
    </source>
</evidence>
<dbReference type="STRING" id="105984.A0A427YC31"/>
<comment type="caution">
    <text evidence="2">The sequence shown here is derived from an EMBL/GenBank/DDBJ whole genome shotgun (WGS) entry which is preliminary data.</text>
</comment>
<reference evidence="2 3" key="1">
    <citation type="submission" date="2018-11" db="EMBL/GenBank/DDBJ databases">
        <title>Genome sequence of Apiotrichum porosum DSM 27194.</title>
        <authorList>
            <person name="Aliyu H."/>
            <person name="Gorte O."/>
            <person name="Ochsenreither K."/>
        </authorList>
    </citation>
    <scope>NUCLEOTIDE SEQUENCE [LARGE SCALE GENOMIC DNA]</scope>
    <source>
        <strain evidence="2 3">DSM 27194</strain>
    </source>
</reference>
<protein>
    <submittedName>
        <fullName evidence="2">Uncharacterized protein</fullName>
    </submittedName>
</protein>
<accession>A0A427YC31</accession>
<feature type="compositionally biased region" description="Pro residues" evidence="1">
    <location>
        <begin position="176"/>
        <end position="197"/>
    </location>
</feature>
<gene>
    <name evidence="2" type="ORF">EHS24_001072</name>
</gene>
<sequence>MSANTVPAGSNGAPIHRGEHLLTPGYASSCELRVPATMEGPKRSDRSVGAVWLTDQRVIYVTRKPTGQETNDGLFGTIDDHPTLTSVIIPYATIRNIEFKLPLFAPNHMNIHFGRDHDHLCPNLPETGSEQDLVVKMVVGNGLGHNLYKRIEKERAAWKQRQRDEDFLPEYTPAYVPTPPASPPPPADAPGTPPGSPPARSGMPPLI</sequence>
<organism evidence="2 3">
    <name type="scientific">Apiotrichum porosum</name>
    <dbReference type="NCBI Taxonomy" id="105984"/>
    <lineage>
        <taxon>Eukaryota</taxon>
        <taxon>Fungi</taxon>
        <taxon>Dikarya</taxon>
        <taxon>Basidiomycota</taxon>
        <taxon>Agaricomycotina</taxon>
        <taxon>Tremellomycetes</taxon>
        <taxon>Trichosporonales</taxon>
        <taxon>Trichosporonaceae</taxon>
        <taxon>Apiotrichum</taxon>
    </lineage>
</organism>
<feature type="compositionally biased region" description="Low complexity" evidence="1">
    <location>
        <begin position="198"/>
        <end position="207"/>
    </location>
</feature>
<feature type="region of interest" description="Disordered" evidence="1">
    <location>
        <begin position="160"/>
        <end position="207"/>
    </location>
</feature>
<dbReference type="SUPFAM" id="SSF50729">
    <property type="entry name" value="PH domain-like"/>
    <property type="match status" value="1"/>
</dbReference>
<evidence type="ECO:0000313" key="3">
    <source>
        <dbReference type="Proteomes" id="UP000279236"/>
    </source>
</evidence>
<dbReference type="Proteomes" id="UP000279236">
    <property type="component" value="Unassembled WGS sequence"/>
</dbReference>